<evidence type="ECO:0000256" key="5">
    <source>
        <dbReference type="SAM" id="SignalP"/>
    </source>
</evidence>
<dbReference type="InterPro" id="IPR014710">
    <property type="entry name" value="RmlC-like_jellyroll"/>
</dbReference>
<evidence type="ECO:0000256" key="4">
    <source>
        <dbReference type="ARBA" id="ARBA00023211"/>
    </source>
</evidence>
<sequence length="225" mass="23572">MLSNTILSAAASIIALPCLAMAAPPAIAPRASAELSLTARLRLADTVIDRFNLLPDDKDFVYDFNSTDPAAAVASSKNFPALVGTGASLSVVKLDAAELQAVVSGRILTEMVPESGVVDSEGKPRVIRTELGPGMMTVFYQGSFHTQINPHCEPAVLVAGFASEDIGASLIASQASLLSNDVIANTFGQTISGKDIDAVRDMLPQGVSVKIDECLKKCGIEKQRV</sequence>
<organism evidence="7 8">
    <name type="scientific">Neonectria magnoliae</name>
    <dbReference type="NCBI Taxonomy" id="2732573"/>
    <lineage>
        <taxon>Eukaryota</taxon>
        <taxon>Fungi</taxon>
        <taxon>Dikarya</taxon>
        <taxon>Ascomycota</taxon>
        <taxon>Pezizomycotina</taxon>
        <taxon>Sordariomycetes</taxon>
        <taxon>Hypocreomycetidae</taxon>
        <taxon>Hypocreales</taxon>
        <taxon>Nectriaceae</taxon>
        <taxon>Neonectria</taxon>
    </lineage>
</organism>
<comment type="subcellular location">
    <subcellularLocation>
        <location evidence="1">Secreted</location>
    </subcellularLocation>
</comment>
<keyword evidence="8" id="KW-1185">Reference proteome</keyword>
<dbReference type="SMART" id="SM00835">
    <property type="entry name" value="Cupin_1"/>
    <property type="match status" value="1"/>
</dbReference>
<evidence type="ECO:0000313" key="8">
    <source>
        <dbReference type="Proteomes" id="UP001498421"/>
    </source>
</evidence>
<reference evidence="7 8" key="1">
    <citation type="journal article" date="2025" name="Microbiol. Resour. Announc.">
        <title>Draft genome sequences for Neonectria magnoliae and Neonectria punicea, canker pathogens of Liriodendron tulipifera and Acer saccharum in West Virginia.</title>
        <authorList>
            <person name="Petronek H.M."/>
            <person name="Kasson M.T."/>
            <person name="Metheny A.M."/>
            <person name="Stauder C.M."/>
            <person name="Lovett B."/>
            <person name="Lynch S.C."/>
            <person name="Garnas J.R."/>
            <person name="Kasson L.R."/>
            <person name="Stajich J.E."/>
        </authorList>
    </citation>
    <scope>NUCLEOTIDE SEQUENCE [LARGE SCALE GENOMIC DNA]</scope>
    <source>
        <strain evidence="7 8">NRRL 64651</strain>
    </source>
</reference>
<accession>A0ABR1I887</accession>
<feature type="signal peptide" evidence="5">
    <location>
        <begin position="1"/>
        <end position="22"/>
    </location>
</feature>
<keyword evidence="5" id="KW-0732">Signal</keyword>
<feature type="domain" description="Cupin type-1" evidence="6">
    <location>
        <begin position="51"/>
        <end position="197"/>
    </location>
</feature>
<feature type="chain" id="PRO_5045122175" description="Cupin type-1 domain-containing protein" evidence="5">
    <location>
        <begin position="23"/>
        <end position="225"/>
    </location>
</feature>
<gene>
    <name evidence="7" type="ORF">QQZ08_004372</name>
</gene>
<dbReference type="SUPFAM" id="SSF51182">
    <property type="entry name" value="RmlC-like cupins"/>
    <property type="match status" value="1"/>
</dbReference>
<dbReference type="InterPro" id="IPR006045">
    <property type="entry name" value="Cupin_1"/>
</dbReference>
<evidence type="ECO:0000313" key="7">
    <source>
        <dbReference type="EMBL" id="KAK7429157.1"/>
    </source>
</evidence>
<evidence type="ECO:0000256" key="2">
    <source>
        <dbReference type="ARBA" id="ARBA00007456"/>
    </source>
</evidence>
<keyword evidence="4" id="KW-0464">Manganese</keyword>
<evidence type="ECO:0000259" key="6">
    <source>
        <dbReference type="SMART" id="SM00835"/>
    </source>
</evidence>
<dbReference type="EMBL" id="JAZAVK010000032">
    <property type="protein sequence ID" value="KAK7429157.1"/>
    <property type="molecule type" value="Genomic_DNA"/>
</dbReference>
<dbReference type="InterPro" id="IPR011051">
    <property type="entry name" value="RmlC_Cupin_sf"/>
</dbReference>
<protein>
    <recommendedName>
        <fullName evidence="6">Cupin type-1 domain-containing protein</fullName>
    </recommendedName>
</protein>
<dbReference type="Pfam" id="PF00190">
    <property type="entry name" value="Cupin_1"/>
    <property type="match status" value="1"/>
</dbReference>
<comment type="caution">
    <text evidence="7">The sequence shown here is derived from an EMBL/GenBank/DDBJ whole genome shotgun (WGS) entry which is preliminary data.</text>
</comment>
<dbReference type="Proteomes" id="UP001498421">
    <property type="component" value="Unassembled WGS sequence"/>
</dbReference>
<evidence type="ECO:0000256" key="3">
    <source>
        <dbReference type="ARBA" id="ARBA00022525"/>
    </source>
</evidence>
<evidence type="ECO:0000256" key="1">
    <source>
        <dbReference type="ARBA" id="ARBA00004613"/>
    </source>
</evidence>
<keyword evidence="3" id="KW-0964">Secreted</keyword>
<dbReference type="Gene3D" id="2.60.120.10">
    <property type="entry name" value="Jelly Rolls"/>
    <property type="match status" value="1"/>
</dbReference>
<dbReference type="InterPro" id="IPR001929">
    <property type="entry name" value="Germin"/>
</dbReference>
<dbReference type="CDD" id="cd02241">
    <property type="entry name" value="cupin_OxOx"/>
    <property type="match status" value="1"/>
</dbReference>
<proteinExistence type="inferred from homology"/>
<name>A0ABR1I887_9HYPO</name>
<comment type="similarity">
    <text evidence="2">Belongs to the germin family.</text>
</comment>